<evidence type="ECO:0000256" key="1">
    <source>
        <dbReference type="SAM" id="Phobius"/>
    </source>
</evidence>
<protein>
    <recommendedName>
        <fullName evidence="2">EamA domain-containing protein</fullName>
    </recommendedName>
</protein>
<evidence type="ECO:0000259" key="2">
    <source>
        <dbReference type="Pfam" id="PF00892"/>
    </source>
</evidence>
<feature type="transmembrane region" description="Helical" evidence="1">
    <location>
        <begin position="73"/>
        <end position="93"/>
    </location>
</feature>
<feature type="transmembrane region" description="Helical" evidence="1">
    <location>
        <begin position="209"/>
        <end position="234"/>
    </location>
</feature>
<dbReference type="PANTHER" id="PTHR22911">
    <property type="entry name" value="ACYL-MALONYL CONDENSING ENZYME-RELATED"/>
    <property type="match status" value="1"/>
</dbReference>
<dbReference type="SUPFAM" id="SSF103481">
    <property type="entry name" value="Multidrug resistance efflux transporter EmrE"/>
    <property type="match status" value="2"/>
</dbReference>
<feature type="transmembrane region" description="Helical" evidence="1">
    <location>
        <begin position="153"/>
        <end position="171"/>
    </location>
</feature>
<accession>A0ABQ2GEC1</accession>
<proteinExistence type="predicted"/>
<feature type="transmembrane region" description="Helical" evidence="1">
    <location>
        <begin position="241"/>
        <end position="261"/>
    </location>
</feature>
<name>A0ABQ2GEC1_9DEIO</name>
<dbReference type="InterPro" id="IPR037185">
    <property type="entry name" value="EmrE-like"/>
</dbReference>
<evidence type="ECO:0000313" key="3">
    <source>
        <dbReference type="EMBL" id="GGL90241.1"/>
    </source>
</evidence>
<feature type="transmembrane region" description="Helical" evidence="1">
    <location>
        <begin position="130"/>
        <end position="147"/>
    </location>
</feature>
<dbReference type="PANTHER" id="PTHR22911:SF103">
    <property type="entry name" value="BLR2811 PROTEIN"/>
    <property type="match status" value="1"/>
</dbReference>
<dbReference type="InterPro" id="IPR000620">
    <property type="entry name" value="EamA_dom"/>
</dbReference>
<dbReference type="EMBL" id="BMOL01000018">
    <property type="protein sequence ID" value="GGL90241.1"/>
    <property type="molecule type" value="Genomic_DNA"/>
</dbReference>
<keyword evidence="1" id="KW-1133">Transmembrane helix</keyword>
<keyword evidence="1" id="KW-0472">Membrane</keyword>
<feature type="transmembrane region" description="Helical" evidence="1">
    <location>
        <begin position="183"/>
        <end position="203"/>
    </location>
</feature>
<reference evidence="4" key="1">
    <citation type="journal article" date="2019" name="Int. J. Syst. Evol. Microbiol.">
        <title>The Global Catalogue of Microorganisms (GCM) 10K type strain sequencing project: providing services to taxonomists for standard genome sequencing and annotation.</title>
        <authorList>
            <consortium name="The Broad Institute Genomics Platform"/>
            <consortium name="The Broad Institute Genome Sequencing Center for Infectious Disease"/>
            <person name="Wu L."/>
            <person name="Ma J."/>
        </authorList>
    </citation>
    <scope>NUCLEOTIDE SEQUENCE [LARGE SCALE GENOMIC DNA]</scope>
    <source>
        <strain evidence="4">JCM 15442</strain>
    </source>
</reference>
<keyword evidence="1" id="KW-0812">Transmembrane</keyword>
<comment type="caution">
    <text evidence="3">The sequence shown here is derived from an EMBL/GenBank/DDBJ whole genome shotgun (WGS) entry which is preliminary data.</text>
</comment>
<feature type="domain" description="EamA" evidence="2">
    <location>
        <begin position="13"/>
        <end position="144"/>
    </location>
</feature>
<keyword evidence="4" id="KW-1185">Reference proteome</keyword>
<organism evidence="3 4">
    <name type="scientific">Deinococcus aerolatus</name>
    <dbReference type="NCBI Taxonomy" id="522487"/>
    <lineage>
        <taxon>Bacteria</taxon>
        <taxon>Thermotogati</taxon>
        <taxon>Deinococcota</taxon>
        <taxon>Deinococci</taxon>
        <taxon>Deinococcales</taxon>
        <taxon>Deinococcaceae</taxon>
        <taxon>Deinococcus</taxon>
    </lineage>
</organism>
<dbReference type="Proteomes" id="UP000639973">
    <property type="component" value="Unassembled WGS sequence"/>
</dbReference>
<feature type="transmembrane region" description="Helical" evidence="1">
    <location>
        <begin position="267"/>
        <end position="285"/>
    </location>
</feature>
<feature type="transmembrane region" description="Helical" evidence="1">
    <location>
        <begin position="12"/>
        <end position="31"/>
    </location>
</feature>
<dbReference type="Pfam" id="PF00892">
    <property type="entry name" value="EamA"/>
    <property type="match status" value="1"/>
</dbReference>
<feature type="transmembrane region" description="Helical" evidence="1">
    <location>
        <begin position="99"/>
        <end position="118"/>
    </location>
</feature>
<dbReference type="RefSeq" id="WP_229723667.1">
    <property type="nucleotide sequence ID" value="NZ_BMOL01000018.1"/>
</dbReference>
<evidence type="ECO:0000313" key="4">
    <source>
        <dbReference type="Proteomes" id="UP000639973"/>
    </source>
</evidence>
<feature type="transmembrane region" description="Helical" evidence="1">
    <location>
        <begin position="43"/>
        <end position="61"/>
    </location>
</feature>
<sequence>MTTLPLAAPRPVRGVLLYCAALLMFACLDGTTKVLTAHYPVPVVAAVRYASQLLLMTALLPRPRRALFVTHRPVLVAARSLSLVLVTLMMGYALSRLPLAEATSIVFLAPMLLALLAGPVLGERLSLSRWLAVIGGFLGVLLIVRPGGALDTLGVLFAFLAAVFNSVYQLLSRLLIGERTVSLLYQSAVAGTLVFGLVAPFVLGGPVLTVATAALMFSLGVSGGLGHLFFTLAFREAPTSLLAPLSYLQLLWAALIGLLVFDQVPDAVSLLGMLVIAVSGISVVLRAPARRPVVDA</sequence>
<gene>
    <name evidence="3" type="ORF">GCM10010840_30370</name>
</gene>